<keyword evidence="1" id="KW-0732">Signal</keyword>
<feature type="signal peptide" evidence="1">
    <location>
        <begin position="1"/>
        <end position="21"/>
    </location>
</feature>
<evidence type="ECO:0000256" key="1">
    <source>
        <dbReference type="SAM" id="SignalP"/>
    </source>
</evidence>
<sequence length="120" mass="12540">MKCRSFVFALVLFSLSGSVLADTLGDLSVVTLSPGDGKAVIKNPSGKLSVVAIGESIGDTPYVVRQVLSGKLLVKDSGERGMGSLTWLHLSRSGAPSRVEVIREVEPKPAAFSVPGNSEL</sequence>
<evidence type="ECO:0000313" key="2">
    <source>
        <dbReference type="EMBL" id="BBJ02581.1"/>
    </source>
</evidence>
<feature type="chain" id="PRO_5019854232" description="Pilus formation protein N-terminal domain-containing protein" evidence="1">
    <location>
        <begin position="22"/>
        <end position="120"/>
    </location>
</feature>
<proteinExistence type="predicted"/>
<name>A0A455W1E4_MARNT</name>
<protein>
    <recommendedName>
        <fullName evidence="3">Pilus formation protein N-terminal domain-containing protein</fullName>
    </recommendedName>
</protein>
<evidence type="ECO:0008006" key="3">
    <source>
        <dbReference type="Google" id="ProtNLM"/>
    </source>
</evidence>
<accession>A0A455W1E4</accession>
<gene>
    <name evidence="2" type="ORF">YBY_04290</name>
</gene>
<reference evidence="2" key="1">
    <citation type="submission" date="2019-03" db="EMBL/GenBank/DDBJ databases">
        <title>Whole genome analysis of nitrate-reducing bacteria Marinobacter hydrocarbonoclasticus YB03.</title>
        <authorList>
            <person name="Azam A.H."/>
            <person name="Yuk S.R."/>
            <person name="Kamarisima K."/>
            <person name="Miyanaga K."/>
            <person name="Tanji Y."/>
        </authorList>
    </citation>
    <scope>NUCLEOTIDE SEQUENCE</scope>
    <source>
        <strain evidence="2">YB03</strain>
    </source>
</reference>
<dbReference type="AlphaFoldDB" id="A0A455W1E4"/>
<dbReference type="EMBL" id="AP019537">
    <property type="protein sequence ID" value="BBJ02581.1"/>
    <property type="molecule type" value="Genomic_DNA"/>
</dbReference>
<organism evidence="2">
    <name type="scientific">Marinobacter nauticus</name>
    <name type="common">Marinobacter hydrocarbonoclasticus</name>
    <name type="synonym">Marinobacter aquaeolei</name>
    <dbReference type="NCBI Taxonomy" id="2743"/>
    <lineage>
        <taxon>Bacteria</taxon>
        <taxon>Pseudomonadati</taxon>
        <taxon>Pseudomonadota</taxon>
        <taxon>Gammaproteobacteria</taxon>
        <taxon>Pseudomonadales</taxon>
        <taxon>Marinobacteraceae</taxon>
        <taxon>Marinobacter</taxon>
    </lineage>
</organism>